<evidence type="ECO:0000313" key="2">
    <source>
        <dbReference type="EMBL" id="NNF08052.1"/>
    </source>
</evidence>
<organism evidence="2 3">
    <name type="scientific">Eiseniibacteriota bacterium</name>
    <dbReference type="NCBI Taxonomy" id="2212470"/>
    <lineage>
        <taxon>Bacteria</taxon>
        <taxon>Candidatus Eiseniibacteriota</taxon>
    </lineage>
</organism>
<proteinExistence type="predicted"/>
<evidence type="ECO:0008006" key="4">
    <source>
        <dbReference type="Google" id="ProtNLM"/>
    </source>
</evidence>
<feature type="chain" id="PRO_5031063256" description="Outer membrane protein beta-barrel domain-containing protein" evidence="1">
    <location>
        <begin position="32"/>
        <end position="188"/>
    </location>
</feature>
<evidence type="ECO:0000313" key="3">
    <source>
        <dbReference type="Proteomes" id="UP000547674"/>
    </source>
</evidence>
<dbReference type="EMBL" id="JABDJR010000603">
    <property type="protein sequence ID" value="NNF08052.1"/>
    <property type="molecule type" value="Genomic_DNA"/>
</dbReference>
<sequence>MVRKTTYKLFRVVVSLTLAALLVLIATQIAAAQTVDGDPVEASLQPADVRAKLVMQQIGFPGIFSTRLLLPVGGSHLFGGGVTFLPELTGAGLEYRLLLKHPETEKFGLHLGAGSSYYYIADGGQSTKTLGLHTYFGTVYKTKSNLALGADLGYITTSGDEESSPIKSFKVEKGISTAYINFSLGLFF</sequence>
<gene>
    <name evidence="2" type="ORF">HKN21_14915</name>
</gene>
<keyword evidence="1" id="KW-0732">Signal</keyword>
<name>A0A7Y2EBJ4_UNCEI</name>
<feature type="signal peptide" evidence="1">
    <location>
        <begin position="1"/>
        <end position="31"/>
    </location>
</feature>
<accession>A0A7Y2EBJ4</accession>
<dbReference type="Proteomes" id="UP000547674">
    <property type="component" value="Unassembled WGS sequence"/>
</dbReference>
<comment type="caution">
    <text evidence="2">The sequence shown here is derived from an EMBL/GenBank/DDBJ whole genome shotgun (WGS) entry which is preliminary data.</text>
</comment>
<reference evidence="2 3" key="1">
    <citation type="submission" date="2020-03" db="EMBL/GenBank/DDBJ databases">
        <title>Metabolic flexibility allows generalist bacteria to become dominant in a frequently disturbed ecosystem.</title>
        <authorList>
            <person name="Chen Y.-J."/>
            <person name="Leung P.M."/>
            <person name="Bay S.K."/>
            <person name="Hugenholtz P."/>
            <person name="Kessler A.J."/>
            <person name="Shelley G."/>
            <person name="Waite D.W."/>
            <person name="Cook P.L."/>
            <person name="Greening C."/>
        </authorList>
    </citation>
    <scope>NUCLEOTIDE SEQUENCE [LARGE SCALE GENOMIC DNA]</scope>
    <source>
        <strain evidence="2">SS_bin_28</strain>
    </source>
</reference>
<dbReference type="AlphaFoldDB" id="A0A7Y2EBJ4"/>
<protein>
    <recommendedName>
        <fullName evidence="4">Outer membrane protein beta-barrel domain-containing protein</fullName>
    </recommendedName>
</protein>
<evidence type="ECO:0000256" key="1">
    <source>
        <dbReference type="SAM" id="SignalP"/>
    </source>
</evidence>